<dbReference type="GO" id="GO:0004197">
    <property type="term" value="F:cysteine-type endopeptidase activity"/>
    <property type="evidence" value="ECO:0007669"/>
    <property type="project" value="InterPro"/>
</dbReference>
<dbReference type="PROSITE" id="PS50207">
    <property type="entry name" value="CASPASE_P10"/>
    <property type="match status" value="1"/>
</dbReference>
<evidence type="ECO:0000259" key="1">
    <source>
        <dbReference type="PROSITE" id="PS50207"/>
    </source>
</evidence>
<organism evidence="2 3">
    <name type="scientific">Ciona savignyi</name>
    <name type="common">Pacific transparent sea squirt</name>
    <dbReference type="NCBI Taxonomy" id="51511"/>
    <lineage>
        <taxon>Eukaryota</taxon>
        <taxon>Metazoa</taxon>
        <taxon>Chordata</taxon>
        <taxon>Tunicata</taxon>
        <taxon>Ascidiacea</taxon>
        <taxon>Phlebobranchia</taxon>
        <taxon>Cionidae</taxon>
        <taxon>Ciona</taxon>
    </lineage>
</organism>
<feature type="domain" description="Caspase family p10" evidence="1">
    <location>
        <begin position="1"/>
        <end position="65"/>
    </location>
</feature>
<dbReference type="InterPro" id="IPR002138">
    <property type="entry name" value="Pept_C14_p10"/>
</dbReference>
<dbReference type="GO" id="GO:0006508">
    <property type="term" value="P:proteolysis"/>
    <property type="evidence" value="ECO:0007669"/>
    <property type="project" value="InterPro"/>
</dbReference>
<dbReference type="Proteomes" id="UP000007875">
    <property type="component" value="Unassembled WGS sequence"/>
</dbReference>
<dbReference type="InParanoid" id="H2YBF4"/>
<dbReference type="STRING" id="51511.ENSCSAVP00000002652"/>
<dbReference type="eggNOG" id="KOG3573">
    <property type="taxonomic scope" value="Eukaryota"/>
</dbReference>
<keyword evidence="3" id="KW-1185">Reference proteome</keyword>
<reference evidence="3" key="1">
    <citation type="submission" date="2003-08" db="EMBL/GenBank/DDBJ databases">
        <authorList>
            <person name="Birren B."/>
            <person name="Nusbaum C."/>
            <person name="Abebe A."/>
            <person name="Abouelleil A."/>
            <person name="Adekoya E."/>
            <person name="Ait-zahra M."/>
            <person name="Allen N."/>
            <person name="Allen T."/>
            <person name="An P."/>
            <person name="Anderson M."/>
            <person name="Anderson S."/>
            <person name="Arachchi H."/>
            <person name="Armbruster J."/>
            <person name="Bachantsang P."/>
            <person name="Baldwin J."/>
            <person name="Barry A."/>
            <person name="Bayul T."/>
            <person name="Blitshsteyn B."/>
            <person name="Bloom T."/>
            <person name="Blye J."/>
            <person name="Boguslavskiy L."/>
            <person name="Borowsky M."/>
            <person name="Boukhgalter B."/>
            <person name="Brunache A."/>
            <person name="Butler J."/>
            <person name="Calixte N."/>
            <person name="Calvo S."/>
            <person name="Camarata J."/>
            <person name="Campo K."/>
            <person name="Chang J."/>
            <person name="Cheshatsang Y."/>
            <person name="Citroen M."/>
            <person name="Collymore A."/>
            <person name="Considine T."/>
            <person name="Cook A."/>
            <person name="Cooke P."/>
            <person name="Corum B."/>
            <person name="Cuomo C."/>
            <person name="David R."/>
            <person name="Dawoe T."/>
            <person name="Degray S."/>
            <person name="Dodge S."/>
            <person name="Dooley K."/>
            <person name="Dorje P."/>
            <person name="Dorjee K."/>
            <person name="Dorris L."/>
            <person name="Duffey N."/>
            <person name="Dupes A."/>
            <person name="Elkins T."/>
            <person name="Engels R."/>
            <person name="Erickson J."/>
            <person name="Farina A."/>
            <person name="Faro S."/>
            <person name="Ferreira P."/>
            <person name="Fischer H."/>
            <person name="Fitzgerald M."/>
            <person name="Foley K."/>
            <person name="Gage D."/>
            <person name="Galagan J."/>
            <person name="Gearin G."/>
            <person name="Gnerre S."/>
            <person name="Gnirke A."/>
            <person name="Goyette A."/>
            <person name="Graham J."/>
            <person name="Grandbois E."/>
            <person name="Gyaltsen K."/>
            <person name="Hafez N."/>
            <person name="Hagopian D."/>
            <person name="Hagos B."/>
            <person name="Hall J."/>
            <person name="Hatcher B."/>
            <person name="Heller A."/>
            <person name="Higgins H."/>
            <person name="Honan T."/>
            <person name="Horn A."/>
            <person name="Houde N."/>
            <person name="Hughes L."/>
            <person name="Hulme W."/>
            <person name="Husby E."/>
            <person name="Iliev I."/>
            <person name="Jaffe D."/>
            <person name="Jones C."/>
            <person name="Kamal M."/>
            <person name="Kamat A."/>
            <person name="Kamvysselis M."/>
            <person name="Karlsson E."/>
            <person name="Kells C."/>
            <person name="Kieu A."/>
            <person name="Kisner P."/>
            <person name="Kodira C."/>
            <person name="Kulbokas E."/>
            <person name="Labutti K."/>
            <person name="Lama D."/>
            <person name="Landers T."/>
            <person name="Leger J."/>
            <person name="Levine S."/>
            <person name="Lewis D."/>
            <person name="Lewis T."/>
            <person name="Lindblad-toh K."/>
            <person name="Liu X."/>
            <person name="Lokyitsang T."/>
            <person name="Lokyitsang Y."/>
            <person name="Lucien O."/>
            <person name="Lui A."/>
            <person name="Ma L.J."/>
            <person name="Mabbitt R."/>
            <person name="Macdonald J."/>
            <person name="Maclean C."/>
            <person name="Major J."/>
            <person name="Manning J."/>
            <person name="Marabella R."/>
            <person name="Maru K."/>
            <person name="Matthews C."/>
            <person name="Mauceli E."/>
            <person name="Mccarthy M."/>
            <person name="Mcdonough S."/>
            <person name="Mcghee T."/>
            <person name="Meldrim J."/>
            <person name="Meneus L."/>
            <person name="Mesirov J."/>
            <person name="Mihalev A."/>
            <person name="Mihova T."/>
            <person name="Mikkelsen T."/>
            <person name="Mlenga V."/>
            <person name="Moru K."/>
            <person name="Mozes J."/>
            <person name="Mulrain L."/>
            <person name="Munson G."/>
            <person name="Naylor J."/>
            <person name="Newes C."/>
            <person name="Nguyen C."/>
            <person name="Nguyen N."/>
            <person name="Nguyen T."/>
            <person name="Nicol R."/>
            <person name="Nielsen C."/>
            <person name="Nizzari M."/>
            <person name="Norbu C."/>
            <person name="Norbu N."/>
            <person name="O'donnell P."/>
            <person name="Okoawo O."/>
            <person name="O'leary S."/>
            <person name="Omotosho B."/>
            <person name="O'neill K."/>
            <person name="Osman S."/>
            <person name="Parker S."/>
            <person name="Perrin D."/>
            <person name="Phunkhang P."/>
            <person name="Piqani B."/>
            <person name="Purcell S."/>
            <person name="Rachupka T."/>
            <person name="Ramasamy U."/>
            <person name="Rameau R."/>
            <person name="Ray V."/>
            <person name="Raymond C."/>
            <person name="Retta R."/>
            <person name="Richardson S."/>
            <person name="Rise C."/>
            <person name="Rodriguez J."/>
            <person name="Rogers J."/>
            <person name="Rogov P."/>
            <person name="Rutman M."/>
            <person name="Schupbach R."/>
            <person name="Seaman C."/>
            <person name="Settipalli S."/>
            <person name="Sharpe T."/>
            <person name="Sheridan J."/>
            <person name="Sherpa N."/>
            <person name="Shi J."/>
            <person name="Smirnov S."/>
            <person name="Smith C."/>
            <person name="Sougnez C."/>
            <person name="Spencer B."/>
            <person name="Stalker J."/>
            <person name="Stange-thomann N."/>
            <person name="Stavropoulos S."/>
            <person name="Stetson K."/>
            <person name="Stone C."/>
            <person name="Stone S."/>
            <person name="Stubbs M."/>
            <person name="Talamas J."/>
            <person name="Tchuinga P."/>
            <person name="Tenzing P."/>
            <person name="Tesfaye S."/>
            <person name="Theodore J."/>
            <person name="Thoulutsang Y."/>
            <person name="Topham K."/>
            <person name="Towey S."/>
            <person name="Tsamla T."/>
            <person name="Tsomo N."/>
            <person name="Vallee D."/>
            <person name="Vassiliev H."/>
            <person name="Venkataraman V."/>
            <person name="Vinson J."/>
            <person name="Vo A."/>
            <person name="Wade C."/>
            <person name="Wang S."/>
            <person name="Wangchuk T."/>
            <person name="Wangdi T."/>
            <person name="Whittaker C."/>
            <person name="Wilkinson J."/>
            <person name="Wu Y."/>
            <person name="Wyman D."/>
            <person name="Yadav S."/>
            <person name="Yang S."/>
            <person name="Yang X."/>
            <person name="Yeager S."/>
            <person name="Yee E."/>
            <person name="Young G."/>
            <person name="Zainoun J."/>
            <person name="Zembeck L."/>
            <person name="Zimmer A."/>
            <person name="Zody M."/>
            <person name="Lander E."/>
        </authorList>
    </citation>
    <scope>NUCLEOTIDE SEQUENCE [LARGE SCALE GENOMIC DNA]</scope>
</reference>
<dbReference type="InterPro" id="IPR029030">
    <property type="entry name" value="Caspase-like_dom_sf"/>
</dbReference>
<dbReference type="Pfam" id="PF00656">
    <property type="entry name" value="Peptidase_C14"/>
    <property type="match status" value="1"/>
</dbReference>
<dbReference type="InterPro" id="IPR011600">
    <property type="entry name" value="Pept_C14_caspase"/>
</dbReference>
<dbReference type="HOGENOM" id="CLU_194937_0_0_1"/>
<dbReference type="Ensembl" id="ENSCSAVT00000002694.1">
    <property type="protein sequence ID" value="ENSCSAVP00000002652.1"/>
    <property type="gene ID" value="ENSCSAVG00000001570.1"/>
</dbReference>
<evidence type="ECO:0000313" key="3">
    <source>
        <dbReference type="Proteomes" id="UP000007875"/>
    </source>
</evidence>
<dbReference type="AlphaFoldDB" id="H2YBF4"/>
<protein>
    <recommendedName>
        <fullName evidence="1">Caspase family p10 domain-containing protein</fullName>
    </recommendedName>
</protein>
<dbReference type="Gene3D" id="3.30.70.1470">
    <property type="entry name" value="Caspase-like"/>
    <property type="match status" value="1"/>
</dbReference>
<dbReference type="SUPFAM" id="SSF52129">
    <property type="entry name" value="Caspase-like"/>
    <property type="match status" value="1"/>
</dbReference>
<evidence type="ECO:0000313" key="2">
    <source>
        <dbReference type="Ensembl" id="ENSCSAVP00000002652.1"/>
    </source>
</evidence>
<reference evidence="2" key="3">
    <citation type="submission" date="2025-09" db="UniProtKB">
        <authorList>
            <consortium name="Ensembl"/>
        </authorList>
    </citation>
    <scope>IDENTIFICATION</scope>
</reference>
<name>H2YBF4_CIOSA</name>
<sequence>STFIQTLCSVLKKYGHELDLHTLLTRVNGMVAFNFESSCTDNNMSHKKQIPTFTSRLTYDLYFPK</sequence>
<dbReference type="GeneTree" id="ENSGT00940000171662"/>
<accession>H2YBF4</accession>
<reference evidence="2" key="2">
    <citation type="submission" date="2025-08" db="UniProtKB">
        <authorList>
            <consortium name="Ensembl"/>
        </authorList>
    </citation>
    <scope>IDENTIFICATION</scope>
</reference>
<proteinExistence type="predicted"/>